<feature type="region of interest" description="Disordered" evidence="7">
    <location>
        <begin position="150"/>
        <end position="201"/>
    </location>
</feature>
<proteinExistence type="predicted"/>
<evidence type="ECO:0000313" key="9">
    <source>
        <dbReference type="EMBL" id="OEU10681.1"/>
    </source>
</evidence>
<reference evidence="9 10" key="1">
    <citation type="submission" date="2016-09" db="EMBL/GenBank/DDBJ databases">
        <title>Extensive genetic diversity and differential bi-allelic expression allows diatom success in the polar Southern Ocean.</title>
        <authorList>
            <consortium name="DOE Joint Genome Institute"/>
            <person name="Mock T."/>
            <person name="Otillar R.P."/>
            <person name="Strauss J."/>
            <person name="Dupont C."/>
            <person name="Frickenhaus S."/>
            <person name="Maumus F."/>
            <person name="Mcmullan M."/>
            <person name="Sanges R."/>
            <person name="Schmutz J."/>
            <person name="Toseland A."/>
            <person name="Valas R."/>
            <person name="Veluchamy A."/>
            <person name="Ward B.J."/>
            <person name="Allen A."/>
            <person name="Barry K."/>
            <person name="Falciatore A."/>
            <person name="Ferrante M."/>
            <person name="Fortunato A.E."/>
            <person name="Gloeckner G."/>
            <person name="Gruber A."/>
            <person name="Hipkin R."/>
            <person name="Janech M."/>
            <person name="Kroth P."/>
            <person name="Leese F."/>
            <person name="Lindquist E."/>
            <person name="Lyon B.R."/>
            <person name="Martin J."/>
            <person name="Mayer C."/>
            <person name="Parker M."/>
            <person name="Quesneville H."/>
            <person name="Raymond J."/>
            <person name="Uhlig C."/>
            <person name="Valentin K.U."/>
            <person name="Worden A.Z."/>
            <person name="Armbrust E.V."/>
            <person name="Bowler C."/>
            <person name="Green B."/>
            <person name="Moulton V."/>
            <person name="Van Oosterhout C."/>
            <person name="Grigoriev I."/>
        </authorList>
    </citation>
    <scope>NUCLEOTIDE SEQUENCE [LARGE SCALE GENOMIC DNA]</scope>
    <source>
        <strain evidence="9 10">CCMP1102</strain>
    </source>
</reference>
<accession>A0A1E7EXJ5</accession>
<dbReference type="InParanoid" id="A0A1E7EXJ5"/>
<feature type="compositionally biased region" description="Polar residues" evidence="7">
    <location>
        <begin position="681"/>
        <end position="692"/>
    </location>
</feature>
<protein>
    <submittedName>
        <fullName evidence="9">Uncharacterized protein</fullName>
    </submittedName>
</protein>
<organism evidence="9 10">
    <name type="scientific">Fragilariopsis cylindrus CCMP1102</name>
    <dbReference type="NCBI Taxonomy" id="635003"/>
    <lineage>
        <taxon>Eukaryota</taxon>
        <taxon>Sar</taxon>
        <taxon>Stramenopiles</taxon>
        <taxon>Ochrophyta</taxon>
        <taxon>Bacillariophyta</taxon>
        <taxon>Bacillariophyceae</taxon>
        <taxon>Bacillariophycidae</taxon>
        <taxon>Bacillariales</taxon>
        <taxon>Bacillariaceae</taxon>
        <taxon>Fragilariopsis</taxon>
    </lineage>
</organism>
<evidence type="ECO:0000256" key="1">
    <source>
        <dbReference type="ARBA" id="ARBA00004141"/>
    </source>
</evidence>
<evidence type="ECO:0000256" key="6">
    <source>
        <dbReference type="ARBA" id="ARBA00023136"/>
    </source>
</evidence>
<evidence type="ECO:0000256" key="4">
    <source>
        <dbReference type="ARBA" id="ARBA00022989"/>
    </source>
</evidence>
<keyword evidence="10" id="KW-1185">Reference proteome</keyword>
<evidence type="ECO:0000256" key="2">
    <source>
        <dbReference type="ARBA" id="ARBA00022448"/>
    </source>
</evidence>
<evidence type="ECO:0000256" key="3">
    <source>
        <dbReference type="ARBA" id="ARBA00022692"/>
    </source>
</evidence>
<dbReference type="PANTHER" id="PTHR33281">
    <property type="entry name" value="UPF0187 PROTEIN YNEE"/>
    <property type="match status" value="1"/>
</dbReference>
<evidence type="ECO:0000256" key="5">
    <source>
        <dbReference type="ARBA" id="ARBA00023065"/>
    </source>
</evidence>
<feature type="compositionally biased region" description="Low complexity" evidence="7">
    <location>
        <begin position="654"/>
        <end position="666"/>
    </location>
</feature>
<feature type="compositionally biased region" description="Low complexity" evidence="7">
    <location>
        <begin position="536"/>
        <end position="552"/>
    </location>
</feature>
<evidence type="ECO:0000256" key="8">
    <source>
        <dbReference type="SAM" id="Phobius"/>
    </source>
</evidence>
<dbReference type="GO" id="GO:0005254">
    <property type="term" value="F:chloride channel activity"/>
    <property type="evidence" value="ECO:0007669"/>
    <property type="project" value="InterPro"/>
</dbReference>
<sequence length="692" mass="78038">MITYVNGSFGIPILGRVHGSALYKSVLPALISTIIYVGMSFTRWSAQYPGYIQLFLHPYPMQALVTAFTFLLVFRANYSYNRWWEAYSSVYLMHSKWLDFATEVAAFHYQSTRYDHYKPPSFGANPGVQSLEVRASEIFVISGDLDHPITTLNRNSNDANESRKQQKKRYKRNERLKRSRKGHDIANNNNNNNNNQPRRTGNAASQLYNHRKSISRPQGSQQQEIQFRDRFDVKTGKPYSTFTAVSRKHLRDGNLDPDIIPPLLFLEECAHLLSLMSAVAFSTLRNDLPEAESPLTVFEPGLPWPLVDPDGYRGRVRKGWTQSKSKMYSALQFALGRSRNDKARTLYNAARPFRVIGNVSDMEIEKLQEARGPLAKVSLVSMWLLELISREYQAGSTGAVAPPIISRLYQFISEGLAGYNQARKIAYIPFPFPHAQITTVFMLVVDFFVCPLLMTTYVYDFSIGLLLNFISVLCFTGLHEVAREIENPFQNVPNDVPLNNYQAQFNEGLMIMFYGYHPDAYWDNNQHSNNDGVGYNNNNNNQSSNETSQNETHTAIGKKGDLGNIKTKEQGKEEKTTEEKMENVGLDFSTSLNDTNMVSFSVPNNNRVSNNETTPESMPVKFLRVPDGKSIQEVASMAETATTTSEDEGVVRGSSSTNSSSNSLTTDVNKKSYFRVPMGNTIGSEPSSGSFR</sequence>
<keyword evidence="5" id="KW-0406">Ion transport</keyword>
<keyword evidence="3 8" id="KW-0812">Transmembrane</keyword>
<dbReference type="Proteomes" id="UP000095751">
    <property type="component" value="Unassembled WGS sequence"/>
</dbReference>
<feature type="transmembrane region" description="Helical" evidence="8">
    <location>
        <begin position="21"/>
        <end position="39"/>
    </location>
</feature>
<feature type="region of interest" description="Disordered" evidence="7">
    <location>
        <begin position="211"/>
        <end position="230"/>
    </location>
</feature>
<gene>
    <name evidence="9" type="ORF">FRACYDRAFT_193275</name>
</gene>
<feature type="region of interest" description="Disordered" evidence="7">
    <location>
        <begin position="527"/>
        <end position="582"/>
    </location>
</feature>
<name>A0A1E7EXJ5_9STRA</name>
<feature type="compositionally biased region" description="Polar residues" evidence="7">
    <location>
        <begin position="215"/>
        <end position="225"/>
    </location>
</feature>
<dbReference type="GO" id="GO:0016020">
    <property type="term" value="C:membrane"/>
    <property type="evidence" value="ECO:0007669"/>
    <property type="project" value="UniProtKB-SubCell"/>
</dbReference>
<feature type="transmembrane region" description="Helical" evidence="8">
    <location>
        <begin position="440"/>
        <end position="459"/>
    </location>
</feature>
<keyword evidence="2" id="KW-0813">Transport</keyword>
<dbReference type="KEGG" id="fcy:FRACYDRAFT_193275"/>
<dbReference type="OrthoDB" id="41192at2759"/>
<feature type="transmembrane region" description="Helical" evidence="8">
    <location>
        <begin position="59"/>
        <end position="78"/>
    </location>
</feature>
<feature type="region of interest" description="Disordered" evidence="7">
    <location>
        <begin position="639"/>
        <end position="692"/>
    </location>
</feature>
<feature type="compositionally biased region" description="Polar residues" evidence="7">
    <location>
        <begin position="150"/>
        <end position="159"/>
    </location>
</feature>
<keyword evidence="6 8" id="KW-0472">Membrane</keyword>
<dbReference type="EMBL" id="KV784370">
    <property type="protein sequence ID" value="OEU10681.1"/>
    <property type="molecule type" value="Genomic_DNA"/>
</dbReference>
<dbReference type="Pfam" id="PF25539">
    <property type="entry name" value="Bestrophin_2"/>
    <property type="match status" value="2"/>
</dbReference>
<dbReference type="AlphaFoldDB" id="A0A1E7EXJ5"/>
<comment type="subcellular location">
    <subcellularLocation>
        <location evidence="1">Membrane</location>
        <topology evidence="1">Multi-pass membrane protein</topology>
    </subcellularLocation>
</comment>
<dbReference type="PANTHER" id="PTHR33281:SF20">
    <property type="match status" value="1"/>
</dbReference>
<evidence type="ECO:0000313" key="10">
    <source>
        <dbReference type="Proteomes" id="UP000095751"/>
    </source>
</evidence>
<evidence type="ECO:0000256" key="7">
    <source>
        <dbReference type="SAM" id="MobiDB-lite"/>
    </source>
</evidence>
<feature type="compositionally biased region" description="Basic residues" evidence="7">
    <location>
        <begin position="165"/>
        <end position="181"/>
    </location>
</feature>
<feature type="compositionally biased region" description="Basic and acidic residues" evidence="7">
    <location>
        <begin position="558"/>
        <end position="582"/>
    </location>
</feature>
<keyword evidence="4 8" id="KW-1133">Transmembrane helix</keyword>
<dbReference type="InterPro" id="IPR044669">
    <property type="entry name" value="YneE/VCCN1/2-like"/>
</dbReference>